<accession>A0AAD6VTX2</accession>
<protein>
    <submittedName>
        <fullName evidence="2">Uncharacterized protein</fullName>
    </submittedName>
</protein>
<organism evidence="2 3">
    <name type="scientific">Mycena pura</name>
    <dbReference type="NCBI Taxonomy" id="153505"/>
    <lineage>
        <taxon>Eukaryota</taxon>
        <taxon>Fungi</taxon>
        <taxon>Dikarya</taxon>
        <taxon>Basidiomycota</taxon>
        <taxon>Agaricomycotina</taxon>
        <taxon>Agaricomycetes</taxon>
        <taxon>Agaricomycetidae</taxon>
        <taxon>Agaricales</taxon>
        <taxon>Marasmiineae</taxon>
        <taxon>Mycenaceae</taxon>
        <taxon>Mycena</taxon>
    </lineage>
</organism>
<evidence type="ECO:0000313" key="2">
    <source>
        <dbReference type="EMBL" id="KAJ7222085.1"/>
    </source>
</evidence>
<dbReference type="Proteomes" id="UP001219525">
    <property type="component" value="Unassembled WGS sequence"/>
</dbReference>
<evidence type="ECO:0000256" key="1">
    <source>
        <dbReference type="SAM" id="MobiDB-lite"/>
    </source>
</evidence>
<gene>
    <name evidence="2" type="ORF">GGX14DRAFT_387922</name>
</gene>
<feature type="region of interest" description="Disordered" evidence="1">
    <location>
        <begin position="640"/>
        <end position="693"/>
    </location>
</feature>
<sequence>MHSQDPRRAHGHAFGCPLLQLLEPGACPAATVENNDAFPPALDDAEFGTPGVPGATGCASTCSTCGDRSRAPSSYLITTTTFPSTKLSTTWNLKHLEVFRDESTLMSATEQVPQGAWPPHALLRAAATRNVDEYESVLLFSAVVVHPSLGATDVLVAPPLAVRCLHEVKLSNGANIGEPCGQMLTNAGTIMYTFWVCPVALRSYLATFVNICWGLGQVIDIGFLKSCWRARDGWCAAEAWMCCAPLEMMPAQDKVRGEARAARRAGTTSIKAMQTVASNSFTGYVTSVPQFPRLPTLTLPSATYFLEEAGGAFAKFHDLQRTVRIASTCPTSWLTVGTICHSLWAVSYERPTALGYWTDEHLWALYRLFLGFIWQAALATEAFHACLGVDFDWRNAPLCVISCWEDPCITSSAFHAVKGQPQLAQLGVLLSGRDICIHLGMINFKQLATDPIRPRGTDPVKTPRSVGPQRDGWIVVRVGTDRRLRAAQVPRLMRRIRQYHFPSTRGSSTPVLQDPARRACAPAFVGARAGAHCIDVLARTGTGQGGTCATLCAVWNDAAPSCKPRPIALPAHAPDAGAFGGHGAEPRRGCGQQGRSSAPSRFCGGRTVACATWMWPCLASGELAMADYVRPHVRREAAYQSHPLHHRDMSEAPADKGTKIGRPLGSKNKPGHNAGGARTNSGPKPRAQGNPADQASEVLSLLGALEYIRNHPIAGNGKTTFYSIF</sequence>
<feature type="compositionally biased region" description="Basic and acidic residues" evidence="1">
    <location>
        <begin position="646"/>
        <end position="658"/>
    </location>
</feature>
<feature type="region of interest" description="Disordered" evidence="1">
    <location>
        <begin position="578"/>
        <end position="600"/>
    </location>
</feature>
<proteinExistence type="predicted"/>
<reference evidence="2" key="1">
    <citation type="submission" date="2023-03" db="EMBL/GenBank/DDBJ databases">
        <title>Massive genome expansion in bonnet fungi (Mycena s.s.) driven by repeated elements and novel gene families across ecological guilds.</title>
        <authorList>
            <consortium name="Lawrence Berkeley National Laboratory"/>
            <person name="Harder C.B."/>
            <person name="Miyauchi S."/>
            <person name="Viragh M."/>
            <person name="Kuo A."/>
            <person name="Thoen E."/>
            <person name="Andreopoulos B."/>
            <person name="Lu D."/>
            <person name="Skrede I."/>
            <person name="Drula E."/>
            <person name="Henrissat B."/>
            <person name="Morin E."/>
            <person name="Kohler A."/>
            <person name="Barry K."/>
            <person name="LaButti K."/>
            <person name="Morin E."/>
            <person name="Salamov A."/>
            <person name="Lipzen A."/>
            <person name="Mereny Z."/>
            <person name="Hegedus B."/>
            <person name="Baldrian P."/>
            <person name="Stursova M."/>
            <person name="Weitz H."/>
            <person name="Taylor A."/>
            <person name="Grigoriev I.V."/>
            <person name="Nagy L.G."/>
            <person name="Martin F."/>
            <person name="Kauserud H."/>
        </authorList>
    </citation>
    <scope>NUCLEOTIDE SEQUENCE</scope>
    <source>
        <strain evidence="2">9144</strain>
    </source>
</reference>
<name>A0AAD6VTX2_9AGAR</name>
<evidence type="ECO:0000313" key="3">
    <source>
        <dbReference type="Proteomes" id="UP001219525"/>
    </source>
</evidence>
<comment type="caution">
    <text evidence="2">The sequence shown here is derived from an EMBL/GenBank/DDBJ whole genome shotgun (WGS) entry which is preliminary data.</text>
</comment>
<dbReference type="EMBL" id="JARJCW010000007">
    <property type="protein sequence ID" value="KAJ7222085.1"/>
    <property type="molecule type" value="Genomic_DNA"/>
</dbReference>
<feature type="non-terminal residue" evidence="2">
    <location>
        <position position="1"/>
    </location>
</feature>
<keyword evidence="3" id="KW-1185">Reference proteome</keyword>
<dbReference type="AlphaFoldDB" id="A0AAD6VTX2"/>